<dbReference type="Gene3D" id="1.10.10.10">
    <property type="entry name" value="Winged helix-like DNA-binding domain superfamily/Winged helix DNA-binding domain"/>
    <property type="match status" value="1"/>
</dbReference>
<evidence type="ECO:0000313" key="2">
    <source>
        <dbReference type="EMBL" id="QGW27962.1"/>
    </source>
</evidence>
<dbReference type="InterPro" id="IPR043129">
    <property type="entry name" value="ATPase_NBD"/>
</dbReference>
<dbReference type="RefSeq" id="WP_157478223.1">
    <property type="nucleotide sequence ID" value="NZ_CP046566.1"/>
</dbReference>
<dbReference type="Pfam" id="PF13412">
    <property type="entry name" value="HTH_24"/>
    <property type="match status" value="1"/>
</dbReference>
<dbReference type="InterPro" id="IPR036390">
    <property type="entry name" value="WH_DNA-bd_sf"/>
</dbReference>
<dbReference type="GO" id="GO:0006355">
    <property type="term" value="P:regulation of DNA-templated transcription"/>
    <property type="evidence" value="ECO:0007669"/>
    <property type="project" value="UniProtKB-ARBA"/>
</dbReference>
<name>A0A6I6GLZ8_9BACT</name>
<sequence length="411" mass="45013">MATIRTKILSHFNGEMLTGVAFKDHARRKRIIAELSGIEEITINEIAESLNISVPKATELLNELADEGFVCDKGKRSEGPGRKATFYGLATDSCYFIGLEIKKYKLNIGLMGFDKTMIKASYEIPFFFEEAKTALQEIVNQVRQFIQMTGVPAEKIVGMGVSISGRINVRTGEILTIYHFSDAPVKQTLEQEFGMPVYLDNDSRTMAYGEYHFGKYAAHSEVLVLNLDYGMALGMFVNGKPVFGTSGYAGELGHIPLFDNEKICFCGKKGCMETEASGRALIEWIEAEMKAGSNSVLARVLERKKLIEIEDVVEAIQKGDNLAIQGIGNIASKIGRGLAVTINLLNPQLIILSGTLSQVGESLLLPVKTSLIQHSLTLVNSDTKVVLSDMFEKAGLQGACLLVRDKIVGLV</sequence>
<dbReference type="Pfam" id="PF00480">
    <property type="entry name" value="ROK"/>
    <property type="match status" value="1"/>
</dbReference>
<protein>
    <submittedName>
        <fullName evidence="2">ROK family protein</fullName>
    </submittedName>
</protein>
<dbReference type="Gene3D" id="3.30.420.40">
    <property type="match status" value="2"/>
</dbReference>
<dbReference type="KEGG" id="fls:GLV81_07490"/>
<dbReference type="CDD" id="cd00090">
    <property type="entry name" value="HTH_ARSR"/>
    <property type="match status" value="1"/>
</dbReference>
<dbReference type="InterPro" id="IPR036388">
    <property type="entry name" value="WH-like_DNA-bd_sf"/>
</dbReference>
<dbReference type="InterPro" id="IPR011991">
    <property type="entry name" value="ArsR-like_HTH"/>
</dbReference>
<dbReference type="Proteomes" id="UP000426027">
    <property type="component" value="Chromosome"/>
</dbReference>
<dbReference type="SUPFAM" id="SSF46785">
    <property type="entry name" value="Winged helix' DNA-binding domain"/>
    <property type="match status" value="1"/>
</dbReference>
<keyword evidence="3" id="KW-1185">Reference proteome</keyword>
<evidence type="ECO:0000313" key="3">
    <source>
        <dbReference type="Proteomes" id="UP000426027"/>
    </source>
</evidence>
<organism evidence="2 3">
    <name type="scientific">Phnomibacter ginsenosidimutans</name>
    <dbReference type="NCBI Taxonomy" id="2676868"/>
    <lineage>
        <taxon>Bacteria</taxon>
        <taxon>Pseudomonadati</taxon>
        <taxon>Bacteroidota</taxon>
        <taxon>Chitinophagia</taxon>
        <taxon>Chitinophagales</taxon>
        <taxon>Chitinophagaceae</taxon>
        <taxon>Phnomibacter</taxon>
    </lineage>
</organism>
<dbReference type="SUPFAM" id="SSF53067">
    <property type="entry name" value="Actin-like ATPase domain"/>
    <property type="match status" value="1"/>
</dbReference>
<reference evidence="2 3" key="1">
    <citation type="submission" date="2019-11" db="EMBL/GenBank/DDBJ databases">
        <authorList>
            <person name="Im W.T."/>
        </authorList>
    </citation>
    <scope>NUCLEOTIDE SEQUENCE [LARGE SCALE GENOMIC DNA]</scope>
    <source>
        <strain evidence="2 3">SB-02</strain>
    </source>
</reference>
<dbReference type="PANTHER" id="PTHR18964:SF149">
    <property type="entry name" value="BIFUNCTIONAL UDP-N-ACETYLGLUCOSAMINE 2-EPIMERASE_N-ACETYLMANNOSAMINE KINASE"/>
    <property type="match status" value="1"/>
</dbReference>
<evidence type="ECO:0000256" key="1">
    <source>
        <dbReference type="ARBA" id="ARBA00006479"/>
    </source>
</evidence>
<proteinExistence type="inferred from homology"/>
<dbReference type="EMBL" id="CP046566">
    <property type="protein sequence ID" value="QGW27962.1"/>
    <property type="molecule type" value="Genomic_DNA"/>
</dbReference>
<comment type="similarity">
    <text evidence="1">Belongs to the ROK (NagC/XylR) family.</text>
</comment>
<gene>
    <name evidence="2" type="ORF">GLV81_07490</name>
</gene>
<dbReference type="PANTHER" id="PTHR18964">
    <property type="entry name" value="ROK (REPRESSOR, ORF, KINASE) FAMILY"/>
    <property type="match status" value="1"/>
</dbReference>
<dbReference type="InterPro" id="IPR000600">
    <property type="entry name" value="ROK"/>
</dbReference>
<dbReference type="AlphaFoldDB" id="A0A6I6GLZ8"/>
<accession>A0A6I6GLZ8</accession>